<dbReference type="Proteomes" id="UP000619536">
    <property type="component" value="Unassembled WGS sequence"/>
</dbReference>
<evidence type="ECO:0000313" key="3">
    <source>
        <dbReference type="Proteomes" id="UP000619536"/>
    </source>
</evidence>
<evidence type="ECO:0000259" key="1">
    <source>
        <dbReference type="Pfam" id="PF01909"/>
    </source>
</evidence>
<protein>
    <recommendedName>
        <fullName evidence="1">Polymerase nucleotidyl transferase domain-containing protein</fullName>
    </recommendedName>
</protein>
<comment type="caution">
    <text evidence="2">The sequence shown here is derived from an EMBL/GenBank/DDBJ whole genome shotgun (WGS) entry which is preliminary data.</text>
</comment>
<evidence type="ECO:0000313" key="2">
    <source>
        <dbReference type="EMBL" id="GGI14802.1"/>
    </source>
</evidence>
<dbReference type="InterPro" id="IPR002934">
    <property type="entry name" value="Polymerase_NTP_transf_dom"/>
</dbReference>
<proteinExistence type="predicted"/>
<gene>
    <name evidence="2" type="ORF">GCM10007377_12740</name>
</gene>
<sequence>MLSVQEIGDIAAPIARKVGVSELYLFGSQAKGTATSSSDIDFIYDFPENLSMSERAQNSRALRAKLREAFGTDVDMIRKTYLTEKKSDPMSELMRVAFVSDLNTYTVYRIV</sequence>
<dbReference type="GO" id="GO:0016779">
    <property type="term" value="F:nucleotidyltransferase activity"/>
    <property type="evidence" value="ECO:0007669"/>
    <property type="project" value="InterPro"/>
</dbReference>
<dbReference type="RefSeq" id="WP_188355441.1">
    <property type="nucleotide sequence ID" value="NZ_BMDH01000003.1"/>
</dbReference>
<dbReference type="Pfam" id="PF01909">
    <property type="entry name" value="NTP_transf_2"/>
    <property type="match status" value="1"/>
</dbReference>
<reference evidence="2" key="1">
    <citation type="journal article" date="2014" name="Int. J. Syst. Evol. Microbiol.">
        <title>Complete genome sequence of Corynebacterium casei LMG S-19264T (=DSM 44701T), isolated from a smear-ripened cheese.</title>
        <authorList>
            <consortium name="US DOE Joint Genome Institute (JGI-PGF)"/>
            <person name="Walter F."/>
            <person name="Albersmeier A."/>
            <person name="Kalinowski J."/>
            <person name="Ruckert C."/>
        </authorList>
    </citation>
    <scope>NUCLEOTIDE SEQUENCE</scope>
    <source>
        <strain evidence="2">CCM 8606</strain>
    </source>
</reference>
<dbReference type="InterPro" id="IPR043519">
    <property type="entry name" value="NT_sf"/>
</dbReference>
<organism evidence="2 3">
    <name type="scientific">Galliscardovia ingluviei</name>
    <dbReference type="NCBI Taxonomy" id="1769422"/>
    <lineage>
        <taxon>Bacteria</taxon>
        <taxon>Bacillati</taxon>
        <taxon>Actinomycetota</taxon>
        <taxon>Actinomycetes</taxon>
        <taxon>Bifidobacteriales</taxon>
        <taxon>Bifidobacteriaceae</taxon>
        <taxon>Galliscardovia</taxon>
    </lineage>
</organism>
<dbReference type="Gene3D" id="3.30.460.10">
    <property type="entry name" value="Beta Polymerase, domain 2"/>
    <property type="match status" value="1"/>
</dbReference>
<dbReference type="EMBL" id="BMDH01000003">
    <property type="protein sequence ID" value="GGI14802.1"/>
    <property type="molecule type" value="Genomic_DNA"/>
</dbReference>
<dbReference type="CDD" id="cd05403">
    <property type="entry name" value="NT_KNTase_like"/>
    <property type="match status" value="1"/>
</dbReference>
<feature type="domain" description="Polymerase nucleotidyl transferase" evidence="1">
    <location>
        <begin position="16"/>
        <end position="84"/>
    </location>
</feature>
<dbReference type="SUPFAM" id="SSF81301">
    <property type="entry name" value="Nucleotidyltransferase"/>
    <property type="match status" value="1"/>
</dbReference>
<reference evidence="2" key="2">
    <citation type="submission" date="2020-09" db="EMBL/GenBank/DDBJ databases">
        <authorList>
            <person name="Sun Q."/>
            <person name="Sedlacek I."/>
        </authorList>
    </citation>
    <scope>NUCLEOTIDE SEQUENCE</scope>
    <source>
        <strain evidence="2">CCM 8606</strain>
    </source>
</reference>
<accession>A0A8J3AHY1</accession>
<keyword evidence="3" id="KW-1185">Reference proteome</keyword>
<name>A0A8J3AHY1_9BIFI</name>
<dbReference type="AlphaFoldDB" id="A0A8J3AHY1"/>